<accession>A0AAV7AFJ9</accession>
<proteinExistence type="predicted"/>
<sequence length="86" mass="9355">MAYCIELDLGSMVPLLKLCLGYMTSGIELDLGSIAPSMGQYVGSMAHCIELSLGSILWDCTWVNGSIHGTVFGIYGYMHRTIYDGL</sequence>
<gene>
    <name evidence="1" type="ORF">GDO81_014913</name>
</gene>
<reference evidence="1" key="1">
    <citation type="thesis" date="2020" institute="ProQuest LLC" country="789 East Eisenhower Parkway, Ann Arbor, MI, USA">
        <title>Comparative Genomics and Chromosome Evolution.</title>
        <authorList>
            <person name="Mudd A.B."/>
        </authorList>
    </citation>
    <scope>NUCLEOTIDE SEQUENCE</scope>
    <source>
        <strain evidence="1">237g6f4</strain>
        <tissue evidence="1">Blood</tissue>
    </source>
</reference>
<evidence type="ECO:0000313" key="1">
    <source>
        <dbReference type="EMBL" id="KAG8560319.1"/>
    </source>
</evidence>
<dbReference type="EMBL" id="WNYA01000007">
    <property type="protein sequence ID" value="KAG8560319.1"/>
    <property type="molecule type" value="Genomic_DNA"/>
</dbReference>
<name>A0AAV7AFJ9_ENGPU</name>
<dbReference type="Proteomes" id="UP000824782">
    <property type="component" value="Unassembled WGS sequence"/>
</dbReference>
<organism evidence="1 2">
    <name type="scientific">Engystomops pustulosus</name>
    <name type="common">Tungara frog</name>
    <name type="synonym">Physalaemus pustulosus</name>
    <dbReference type="NCBI Taxonomy" id="76066"/>
    <lineage>
        <taxon>Eukaryota</taxon>
        <taxon>Metazoa</taxon>
        <taxon>Chordata</taxon>
        <taxon>Craniata</taxon>
        <taxon>Vertebrata</taxon>
        <taxon>Euteleostomi</taxon>
        <taxon>Amphibia</taxon>
        <taxon>Batrachia</taxon>
        <taxon>Anura</taxon>
        <taxon>Neobatrachia</taxon>
        <taxon>Hyloidea</taxon>
        <taxon>Leptodactylidae</taxon>
        <taxon>Leiuperinae</taxon>
        <taxon>Engystomops</taxon>
    </lineage>
</organism>
<keyword evidence="2" id="KW-1185">Reference proteome</keyword>
<protein>
    <submittedName>
        <fullName evidence="1">Uncharacterized protein</fullName>
    </submittedName>
</protein>
<dbReference type="AlphaFoldDB" id="A0AAV7AFJ9"/>
<evidence type="ECO:0000313" key="2">
    <source>
        <dbReference type="Proteomes" id="UP000824782"/>
    </source>
</evidence>
<comment type="caution">
    <text evidence="1">The sequence shown here is derived from an EMBL/GenBank/DDBJ whole genome shotgun (WGS) entry which is preliminary data.</text>
</comment>